<organism evidence="2 3">
    <name type="scientific">Mesorhizobium waimense</name>
    <dbReference type="NCBI Taxonomy" id="1300307"/>
    <lineage>
        <taxon>Bacteria</taxon>
        <taxon>Pseudomonadati</taxon>
        <taxon>Pseudomonadota</taxon>
        <taxon>Alphaproteobacteria</taxon>
        <taxon>Hyphomicrobiales</taxon>
        <taxon>Phyllobacteriaceae</taxon>
        <taxon>Mesorhizobium</taxon>
    </lineage>
</organism>
<dbReference type="OrthoDB" id="9815199at2"/>
<dbReference type="EMBL" id="QZWZ01000002">
    <property type="protein sequence ID" value="RJT41836.1"/>
    <property type="molecule type" value="Genomic_DNA"/>
</dbReference>
<evidence type="ECO:0000313" key="3">
    <source>
        <dbReference type="Proteomes" id="UP000272706"/>
    </source>
</evidence>
<comment type="caution">
    <text evidence="2">The sequence shown here is derived from an EMBL/GenBank/DDBJ whole genome shotgun (WGS) entry which is preliminary data.</text>
</comment>
<sequence length="61" mass="6319">MQDFLAAIGLVLVVEGLIYGGFPNLAKRLAGEVLSMPENALRIAGLAAIAIGVGIVWLVRG</sequence>
<dbReference type="Pfam" id="PF09838">
    <property type="entry name" value="DUF2065"/>
    <property type="match status" value="1"/>
</dbReference>
<dbReference type="PANTHER" id="PTHR38602">
    <property type="entry name" value="INNER MEMBRANE PROTEIN-RELATED"/>
    <property type="match status" value="1"/>
</dbReference>
<gene>
    <name evidence="2" type="ORF">D3227_03820</name>
</gene>
<evidence type="ECO:0000256" key="1">
    <source>
        <dbReference type="SAM" id="Phobius"/>
    </source>
</evidence>
<keyword evidence="1" id="KW-1133">Transmembrane helix</keyword>
<proteinExistence type="predicted"/>
<keyword evidence="3" id="KW-1185">Reference proteome</keyword>
<accession>A0A3A5L535</accession>
<dbReference type="AlphaFoldDB" id="A0A3A5L535"/>
<keyword evidence="1" id="KW-0812">Transmembrane</keyword>
<dbReference type="Proteomes" id="UP000272706">
    <property type="component" value="Unassembled WGS sequence"/>
</dbReference>
<feature type="transmembrane region" description="Helical" evidence="1">
    <location>
        <begin position="40"/>
        <end position="59"/>
    </location>
</feature>
<protein>
    <submittedName>
        <fullName evidence="2">DUF2065 domain-containing protein</fullName>
    </submittedName>
</protein>
<dbReference type="PANTHER" id="PTHR38602:SF1">
    <property type="entry name" value="INNER MEMBRANE PROTEIN"/>
    <property type="match status" value="1"/>
</dbReference>
<reference evidence="2 3" key="1">
    <citation type="submission" date="2018-09" db="EMBL/GenBank/DDBJ databases">
        <title>Mesorhizobium carmichaelinearum sp. nov. isolated from Carmichaelinea spp. root nodules in New Zealand.</title>
        <authorList>
            <person name="De Meyer S.E."/>
        </authorList>
    </citation>
    <scope>NUCLEOTIDE SEQUENCE [LARGE SCALE GENOMIC DNA]</scope>
    <source>
        <strain evidence="2 3">ICMP19557</strain>
    </source>
</reference>
<evidence type="ECO:0000313" key="2">
    <source>
        <dbReference type="EMBL" id="RJT41836.1"/>
    </source>
</evidence>
<keyword evidence="1" id="KW-0472">Membrane</keyword>
<dbReference type="InterPro" id="IPR019201">
    <property type="entry name" value="DUF2065"/>
</dbReference>
<dbReference type="RefSeq" id="WP_006204937.1">
    <property type="nucleotide sequence ID" value="NZ_QZWZ01000002.1"/>
</dbReference>
<name>A0A3A5L535_9HYPH</name>